<accession>A0A6B3LAJ2</accession>
<dbReference type="GO" id="GO:0005886">
    <property type="term" value="C:plasma membrane"/>
    <property type="evidence" value="ECO:0007669"/>
    <property type="project" value="UniProtKB-SubCell"/>
</dbReference>
<dbReference type="SUPFAM" id="SSF53448">
    <property type="entry name" value="Nucleotide-diphospho-sugar transferases"/>
    <property type="match status" value="1"/>
</dbReference>
<reference evidence="7 8" key="1">
    <citation type="submission" date="2020-12" db="EMBL/GenBank/DDBJ databases">
        <title>Sulforoseuscoccus oceanibium gen. nov., sp. nov., a representative of the phylum Verrucomicrobia with special cytoplasmic membrane, and proposal of Sulforoseuscoccusaceae fam. nov.</title>
        <authorList>
            <person name="Xi F."/>
        </authorList>
    </citation>
    <scope>NUCLEOTIDE SEQUENCE [LARGE SCALE GENOMIC DNA]</scope>
    <source>
        <strain evidence="7 8">T37</strain>
    </source>
</reference>
<gene>
    <name evidence="7" type="ORF">G3M56_005570</name>
</gene>
<evidence type="ECO:0000256" key="4">
    <source>
        <dbReference type="ARBA" id="ARBA00022679"/>
    </source>
</evidence>
<dbReference type="RefSeq" id="WP_164362680.1">
    <property type="nucleotide sequence ID" value="NZ_CP066776.1"/>
</dbReference>
<dbReference type="InterPro" id="IPR029044">
    <property type="entry name" value="Nucleotide-diphossugar_trans"/>
</dbReference>
<organism evidence="7 8">
    <name type="scientific">Sulfuriroseicoccus oceanibius</name>
    <dbReference type="NCBI Taxonomy" id="2707525"/>
    <lineage>
        <taxon>Bacteria</taxon>
        <taxon>Pseudomonadati</taxon>
        <taxon>Verrucomicrobiota</taxon>
        <taxon>Verrucomicrobiia</taxon>
        <taxon>Verrucomicrobiales</taxon>
        <taxon>Verrucomicrobiaceae</taxon>
        <taxon>Sulfuriroseicoccus</taxon>
    </lineage>
</organism>
<evidence type="ECO:0000256" key="1">
    <source>
        <dbReference type="ARBA" id="ARBA00004236"/>
    </source>
</evidence>
<evidence type="ECO:0000256" key="5">
    <source>
        <dbReference type="ARBA" id="ARBA00023136"/>
    </source>
</evidence>
<keyword evidence="5" id="KW-0472">Membrane</keyword>
<dbReference type="Gene3D" id="3.90.550.10">
    <property type="entry name" value="Spore Coat Polysaccharide Biosynthesis Protein SpsA, Chain A"/>
    <property type="match status" value="1"/>
</dbReference>
<dbReference type="PANTHER" id="PTHR43646:SF2">
    <property type="entry name" value="GLYCOSYLTRANSFERASE 2-LIKE DOMAIN-CONTAINING PROTEIN"/>
    <property type="match status" value="1"/>
</dbReference>
<evidence type="ECO:0000313" key="8">
    <source>
        <dbReference type="Proteomes" id="UP000475117"/>
    </source>
</evidence>
<sequence length="363" mass="39788">MLILLPILAIICAPALWLVLGRPRFLAKVGSDEEATIKVSVVIPARDEEINIGALLDSLNAQTRPAHEVIVVDDGSSDRTAEIAREKGARVISGKELPDGWNGKPWACTQGAEAATGDWYLFLDADTRLAPDALSKLVGAAWRNGGAVSVCPHHQVEQPYEELSVFFNVMMLAGVNAFGFCEEEACALFGQCLLISAEDYELVGGHESVKGKVLENFYLADQLSRCGVARECYVGLRAVWMRMFPEGFDQLYSSWMKGFAAGAGHAAARAIVFSSIWLTGAMLAMVGLFIAPFVGVTCAALCVTTYLLYVGQCLWVFRLAGSFSQWNAWLFPISLLFYQWTFFSALRAHKQGRKVKWKGREVG</sequence>
<dbReference type="Pfam" id="PF00535">
    <property type="entry name" value="Glycos_transf_2"/>
    <property type="match status" value="1"/>
</dbReference>
<comment type="subcellular location">
    <subcellularLocation>
        <location evidence="1">Cell membrane</location>
    </subcellularLocation>
</comment>
<evidence type="ECO:0000256" key="2">
    <source>
        <dbReference type="ARBA" id="ARBA00022475"/>
    </source>
</evidence>
<evidence type="ECO:0000313" key="7">
    <source>
        <dbReference type="EMBL" id="QQL46050.1"/>
    </source>
</evidence>
<feature type="domain" description="Glycosyltransferase 2-like" evidence="6">
    <location>
        <begin position="40"/>
        <end position="153"/>
    </location>
</feature>
<dbReference type="GO" id="GO:0016757">
    <property type="term" value="F:glycosyltransferase activity"/>
    <property type="evidence" value="ECO:0007669"/>
    <property type="project" value="UniProtKB-KW"/>
</dbReference>
<name>A0A6B3LAJ2_9BACT</name>
<dbReference type="CDD" id="cd00761">
    <property type="entry name" value="Glyco_tranf_GTA_type"/>
    <property type="match status" value="1"/>
</dbReference>
<dbReference type="PANTHER" id="PTHR43646">
    <property type="entry name" value="GLYCOSYLTRANSFERASE"/>
    <property type="match status" value="1"/>
</dbReference>
<evidence type="ECO:0000259" key="6">
    <source>
        <dbReference type="Pfam" id="PF00535"/>
    </source>
</evidence>
<dbReference type="InterPro" id="IPR001173">
    <property type="entry name" value="Glyco_trans_2-like"/>
</dbReference>
<evidence type="ECO:0000256" key="3">
    <source>
        <dbReference type="ARBA" id="ARBA00022676"/>
    </source>
</evidence>
<keyword evidence="2" id="KW-1003">Cell membrane</keyword>
<dbReference type="KEGG" id="soa:G3M56_005570"/>
<protein>
    <submittedName>
        <fullName evidence="7">Glycosyltransferase</fullName>
    </submittedName>
</protein>
<proteinExistence type="predicted"/>
<dbReference type="EMBL" id="CP066776">
    <property type="protein sequence ID" value="QQL46050.1"/>
    <property type="molecule type" value="Genomic_DNA"/>
</dbReference>
<keyword evidence="3" id="KW-0328">Glycosyltransferase</keyword>
<dbReference type="Proteomes" id="UP000475117">
    <property type="component" value="Chromosome"/>
</dbReference>
<dbReference type="AlphaFoldDB" id="A0A6B3LAJ2"/>
<keyword evidence="4 7" id="KW-0808">Transferase</keyword>
<keyword evidence="8" id="KW-1185">Reference proteome</keyword>